<dbReference type="GO" id="GO:0042450">
    <property type="term" value="P:L-arginine biosynthetic process via ornithine"/>
    <property type="evidence" value="ECO:0007669"/>
    <property type="project" value="UniProtKB-UniRule"/>
</dbReference>
<reference evidence="12" key="2">
    <citation type="submission" date="2020-09" db="EMBL/GenBank/DDBJ databases">
        <authorList>
            <person name="Sun Q."/>
            <person name="Ohkuma M."/>
        </authorList>
    </citation>
    <scope>NUCLEOTIDE SEQUENCE</scope>
    <source>
        <strain evidence="12">JCM 11219</strain>
    </source>
</reference>
<dbReference type="EMBL" id="AP026830">
    <property type="protein sequence ID" value="BDR92327.1"/>
    <property type="molecule type" value="Genomic_DNA"/>
</dbReference>
<comment type="pathway">
    <text evidence="9">Amino-acid biosynthesis; L-arginine biosynthesis.</text>
</comment>
<evidence type="ECO:0000256" key="2">
    <source>
        <dbReference type="ARBA" id="ARBA00022571"/>
    </source>
</evidence>
<reference evidence="12" key="1">
    <citation type="journal article" date="2014" name="Int. J. Syst. Evol. Microbiol.">
        <title>Complete genome sequence of Corynebacterium casei LMG S-19264T (=DSM 44701T), isolated from a smear-ripened cheese.</title>
        <authorList>
            <consortium name="US DOE Joint Genome Institute (JGI-PGF)"/>
            <person name="Walter F."/>
            <person name="Albersmeier A."/>
            <person name="Kalinowski J."/>
            <person name="Ruckert C."/>
        </authorList>
    </citation>
    <scope>NUCLEOTIDE SEQUENCE</scope>
    <source>
        <strain evidence="12">JCM 11219</strain>
    </source>
</reference>
<dbReference type="Proteomes" id="UP001060771">
    <property type="component" value="Chromosome"/>
</dbReference>
<name>A0A830E5Y0_9CREN</name>
<dbReference type="GO" id="GO:0003991">
    <property type="term" value="F:acetylglutamate kinase activity"/>
    <property type="evidence" value="ECO:0007669"/>
    <property type="project" value="TreeGrafter"/>
</dbReference>
<evidence type="ECO:0000256" key="3">
    <source>
        <dbReference type="ARBA" id="ARBA00022605"/>
    </source>
</evidence>
<evidence type="ECO:0000256" key="5">
    <source>
        <dbReference type="ARBA" id="ARBA00022741"/>
    </source>
</evidence>
<reference evidence="11" key="4">
    <citation type="journal article" date="2023" name="Microbiol. Resour. Announc.">
        <title>Complete Genome Sequence of Vulcanisaeta souniana Strain IC-059, a Hyperthermophilic Archaeon Isolated from Hot Spring Water in Japan.</title>
        <authorList>
            <person name="Kato S."/>
            <person name="Itoh T."/>
            <person name="Wu L."/>
            <person name="Ma J."/>
            <person name="Ohkuma M."/>
        </authorList>
    </citation>
    <scope>NUCLEOTIDE SEQUENCE</scope>
    <source>
        <strain evidence="11">JCM 11219</strain>
    </source>
</reference>
<keyword evidence="5 9" id="KW-0547">Nucleotide-binding</keyword>
<evidence type="ECO:0000313" key="11">
    <source>
        <dbReference type="EMBL" id="BDR92327.1"/>
    </source>
</evidence>
<gene>
    <name evidence="9" type="primary">lysZ</name>
    <name evidence="12" type="ORF">GCM10007112_09380</name>
    <name evidence="11" type="ORF">Vsou_14200</name>
</gene>
<comment type="catalytic activity">
    <reaction evidence="9">
        <text>[amino-group carrier protein]-C-terminal-gamma-(L-glutamyl)-L-glutamate + ATP = [amino-group carrier protein]-C-terminal-gamma-(5-phospho-L-glutamyl)-L-glutamate + ADP</text>
        <dbReference type="Rhea" id="RHEA:52632"/>
        <dbReference type="Rhea" id="RHEA-COMP:13311"/>
        <dbReference type="Rhea" id="RHEA-COMP:13313"/>
        <dbReference type="ChEBI" id="CHEBI:30616"/>
        <dbReference type="ChEBI" id="CHEBI:136714"/>
        <dbReference type="ChEBI" id="CHEBI:136717"/>
        <dbReference type="ChEBI" id="CHEBI:456216"/>
        <dbReference type="EC" id="2.7.2.19"/>
    </reaction>
</comment>
<proteinExistence type="inferred from homology"/>
<evidence type="ECO:0000256" key="1">
    <source>
        <dbReference type="ARBA" id="ARBA00022490"/>
    </source>
</evidence>
<dbReference type="EMBL" id="BMNM01000003">
    <property type="protein sequence ID" value="GGI74746.1"/>
    <property type="molecule type" value="Genomic_DNA"/>
</dbReference>
<evidence type="ECO:0000256" key="6">
    <source>
        <dbReference type="ARBA" id="ARBA00022777"/>
    </source>
</evidence>
<reference evidence="14" key="3">
    <citation type="submission" date="2022-09" db="EMBL/GenBank/DDBJ databases">
        <title>Complete genome sequence of Vulcanisaeta souniana.</title>
        <authorList>
            <person name="Kato S."/>
            <person name="Itoh T."/>
            <person name="Ohkuma M."/>
        </authorList>
    </citation>
    <scope>NUCLEOTIDE SEQUENCE [LARGE SCALE GENOMIC DNA]</scope>
    <source>
        <strain evidence="14">JCM 11219</strain>
    </source>
</reference>
<sequence length="269" mass="28985">MLIAIKIGGSVIRKGVDNLIKEIPTLVGSGHRIVLVHGGGYFINELMEKMNLKPRFVTSPSGVTSRYTDLDTLRVYVMGMMYLNKDLVSRLQGVGVNAIGLSGVDGGLLRARRRESMIIIDERGRERVVDGGYTGKIEGANKDFIMRLLNDGFMPVVAPIAMDNKTGGPLNVDGDQALEVLSYSLLPNYAIILTDVDGVLINGKVVNKVSVSEAQELFKNPEVRGGMKRKVYTAMQLAGKGMHVVISNGTIENPIATAISGFGTHVSPA</sequence>
<protein>
    <recommendedName>
        <fullName evidence="9">Putative [LysW]-aminoadipate/[LysW]-glutamate kinase</fullName>
        <ecNumber evidence="9">2.7.2.17</ecNumber>
        <ecNumber evidence="9">2.7.2.19</ecNumber>
    </recommendedName>
</protein>
<dbReference type="InterPro" id="IPR036393">
    <property type="entry name" value="AceGlu_kinase-like_sf"/>
</dbReference>
<feature type="site" description="Transition state stabilizer" evidence="9">
    <location>
        <position position="6"/>
    </location>
</feature>
<comment type="similarity">
    <text evidence="9">Belongs to the acetylglutamate kinase family. LysZ subfamily.</text>
</comment>
<keyword evidence="8 9" id="KW-0457">Lysine biosynthesis</keyword>
<keyword evidence="4 9" id="KW-0808">Transferase</keyword>
<dbReference type="GO" id="GO:0019878">
    <property type="term" value="P:lysine biosynthetic process via aminoadipic acid"/>
    <property type="evidence" value="ECO:0007669"/>
    <property type="project" value="UniProtKB-UniRule"/>
</dbReference>
<keyword evidence="6 9" id="KW-0418">Kinase</keyword>
<keyword evidence="7 9" id="KW-0067">ATP-binding</keyword>
<dbReference type="NCBIfam" id="NF010662">
    <property type="entry name" value="PRK14058.1-4"/>
    <property type="match status" value="1"/>
</dbReference>
<evidence type="ECO:0000313" key="13">
    <source>
        <dbReference type="Proteomes" id="UP000657075"/>
    </source>
</evidence>
<feature type="domain" description="Aspartate/glutamate/uridylate kinase" evidence="10">
    <location>
        <begin position="1"/>
        <end position="247"/>
    </location>
</feature>
<dbReference type="InterPro" id="IPR004662">
    <property type="entry name" value="AcgluKinase_fam"/>
</dbReference>
<dbReference type="UniPathway" id="UPA00068"/>
<dbReference type="GO" id="GO:0005524">
    <property type="term" value="F:ATP binding"/>
    <property type="evidence" value="ECO:0007669"/>
    <property type="project" value="UniProtKB-KW"/>
</dbReference>
<feature type="binding site" evidence="9">
    <location>
        <position position="66"/>
    </location>
    <ligand>
        <name>substrate</name>
    </ligand>
</feature>
<dbReference type="SUPFAM" id="SSF53633">
    <property type="entry name" value="Carbamate kinase-like"/>
    <property type="match status" value="1"/>
</dbReference>
<dbReference type="NCBIfam" id="TIGR00761">
    <property type="entry name" value="argB"/>
    <property type="match status" value="1"/>
</dbReference>
<dbReference type="EC" id="2.7.2.17" evidence="9"/>
<feature type="binding site" evidence="9">
    <location>
        <begin position="39"/>
        <end position="40"/>
    </location>
    <ligand>
        <name>substrate</name>
    </ligand>
</feature>
<comment type="function">
    <text evidence="9">Involved in both the arginine and lysine biosynthetic pathways. Phosphorylates the LysW-bound precursors glutamate (for arginine biosynthesis), respectively alpha-aminoadipate (for lysine biosynthesis).</text>
</comment>
<evidence type="ECO:0000259" key="10">
    <source>
        <dbReference type="Pfam" id="PF00696"/>
    </source>
</evidence>
<dbReference type="PANTHER" id="PTHR23342">
    <property type="entry name" value="N-ACETYLGLUTAMATE SYNTHASE"/>
    <property type="match status" value="1"/>
</dbReference>
<dbReference type="RefSeq" id="WP_188602902.1">
    <property type="nucleotide sequence ID" value="NZ_AP026830.1"/>
</dbReference>
<evidence type="ECO:0000256" key="4">
    <source>
        <dbReference type="ARBA" id="ARBA00022679"/>
    </source>
</evidence>
<dbReference type="PANTHER" id="PTHR23342:SF0">
    <property type="entry name" value="N-ACETYLGLUTAMATE SYNTHASE, MITOCHONDRIAL"/>
    <property type="match status" value="1"/>
</dbReference>
<comment type="subcellular location">
    <subcellularLocation>
        <location evidence="9">Cytoplasm</location>
    </subcellularLocation>
</comment>
<organism evidence="12 13">
    <name type="scientific">Vulcanisaeta souniana JCM 11219</name>
    <dbReference type="NCBI Taxonomy" id="1293586"/>
    <lineage>
        <taxon>Archaea</taxon>
        <taxon>Thermoproteota</taxon>
        <taxon>Thermoprotei</taxon>
        <taxon>Thermoproteales</taxon>
        <taxon>Thermoproteaceae</taxon>
        <taxon>Vulcanisaeta</taxon>
    </lineage>
</organism>
<feature type="binding site" evidence="9">
    <location>
        <position position="171"/>
    </location>
    <ligand>
        <name>substrate</name>
    </ligand>
</feature>
<dbReference type="EC" id="2.7.2.19" evidence="9"/>
<accession>A0A830E5Y0</accession>
<comment type="catalytic activity">
    <reaction evidence="9">
        <text>[amino-group carrier protein]-C-terminal-N-(1,4-dicarboxybutan-1-yl)-L-glutamine + ATP = [amino-group carrier protein]-C-terminal-N-(1-carboxy-5-phosphooxy-5-oxopentan-1-yl)-L-glutamine + ADP</text>
        <dbReference type="Rhea" id="RHEA:41944"/>
        <dbReference type="Rhea" id="RHEA-COMP:9694"/>
        <dbReference type="Rhea" id="RHEA-COMP:9712"/>
        <dbReference type="ChEBI" id="CHEBI:30616"/>
        <dbReference type="ChEBI" id="CHEBI:78499"/>
        <dbReference type="ChEBI" id="CHEBI:78503"/>
        <dbReference type="ChEBI" id="CHEBI:456216"/>
        <dbReference type="EC" id="2.7.2.17"/>
    </reaction>
</comment>
<dbReference type="GeneID" id="76206967"/>
<evidence type="ECO:0000313" key="12">
    <source>
        <dbReference type="EMBL" id="GGI74746.1"/>
    </source>
</evidence>
<keyword evidence="2 9" id="KW-0055">Arginine biosynthesis</keyword>
<dbReference type="UniPathway" id="UPA00033">
    <property type="reaction ID" value="UER00036"/>
</dbReference>
<keyword evidence="3 9" id="KW-0028">Amino-acid biosynthesis</keyword>
<dbReference type="AlphaFoldDB" id="A0A830E5Y0"/>
<dbReference type="OrthoDB" id="6816at2157"/>
<evidence type="ECO:0000256" key="9">
    <source>
        <dbReference type="HAMAP-Rule" id="MF_02082"/>
    </source>
</evidence>
<dbReference type="PIRSF" id="PIRSF000728">
    <property type="entry name" value="NAGK"/>
    <property type="match status" value="1"/>
</dbReference>
<dbReference type="Pfam" id="PF00696">
    <property type="entry name" value="AA_kinase"/>
    <property type="match status" value="1"/>
</dbReference>
<dbReference type="HAMAP" id="MF_02082">
    <property type="entry name" value="LysZ"/>
    <property type="match status" value="1"/>
</dbReference>
<dbReference type="GO" id="GO:0005737">
    <property type="term" value="C:cytoplasm"/>
    <property type="evidence" value="ECO:0007669"/>
    <property type="project" value="UniProtKB-SubCell"/>
</dbReference>
<evidence type="ECO:0000313" key="14">
    <source>
        <dbReference type="Proteomes" id="UP001060771"/>
    </source>
</evidence>
<evidence type="ECO:0000256" key="7">
    <source>
        <dbReference type="ARBA" id="ARBA00022840"/>
    </source>
</evidence>
<feature type="site" description="Transition state stabilizer" evidence="9">
    <location>
        <position position="230"/>
    </location>
</feature>
<comment type="pathway">
    <text evidence="9">Amino-acid biosynthesis; L-lysine biosynthesis via AAA pathway; L-lysine from L-alpha-aminoadipate (Thermus route): step 2/5.</text>
</comment>
<keyword evidence="14" id="KW-1185">Reference proteome</keyword>
<keyword evidence="1 9" id="KW-0963">Cytoplasm</keyword>
<dbReference type="InterPro" id="IPR001048">
    <property type="entry name" value="Asp/Glu/Uridylate_kinase"/>
</dbReference>
<dbReference type="InterPro" id="IPR037529">
    <property type="entry name" value="LysZ"/>
</dbReference>
<dbReference type="Proteomes" id="UP000657075">
    <property type="component" value="Unassembled WGS sequence"/>
</dbReference>
<dbReference type="Gene3D" id="3.40.1160.10">
    <property type="entry name" value="Acetylglutamate kinase-like"/>
    <property type="match status" value="1"/>
</dbReference>
<evidence type="ECO:0000256" key="8">
    <source>
        <dbReference type="ARBA" id="ARBA00023154"/>
    </source>
</evidence>